<keyword evidence="1" id="KW-0812">Transmembrane</keyword>
<dbReference type="AlphaFoldDB" id="A0A7W3YMT0"/>
<dbReference type="RefSeq" id="WP_182595217.1">
    <property type="nucleotide sequence ID" value="NZ_JACIVA010000016.1"/>
</dbReference>
<reference evidence="2 3" key="1">
    <citation type="submission" date="2020-07" db="EMBL/GenBank/DDBJ databases">
        <title>Description of Limosilactobacillus balticus sp. nov., Limosilactobacillus agrestis sp. nov., Limosilactobacillus albertensis sp. nov., Limosilactobacillus rudii sp. nov., Limosilactobacillus fastidiosus sp. nov., five novel Limosilactobacillus species isolated from the vertebrate gastrointestinal tract, and proposal of 6 subspecies of Limosilactobacillus reuteri adapted to the gastrointestinal tract of specific vertebrate hosts.</title>
        <authorList>
            <person name="Li F."/>
            <person name="Cheng C."/>
            <person name="Zheng J."/>
            <person name="Quevedo R.M."/>
            <person name="Li J."/>
            <person name="Roos S."/>
            <person name="Gaenzle M.G."/>
            <person name="Walter J."/>
        </authorList>
    </citation>
    <scope>NUCLEOTIDE SEQUENCE [LARGE SCALE GENOMIC DNA]</scope>
    <source>
        <strain evidence="2 3">STM2_1</strain>
    </source>
</reference>
<dbReference type="InterPro" id="IPR036259">
    <property type="entry name" value="MFS_trans_sf"/>
</dbReference>
<feature type="transmembrane region" description="Helical" evidence="1">
    <location>
        <begin position="65"/>
        <end position="84"/>
    </location>
</feature>
<evidence type="ECO:0000313" key="2">
    <source>
        <dbReference type="EMBL" id="MBB1096602.1"/>
    </source>
</evidence>
<dbReference type="SUPFAM" id="SSF103473">
    <property type="entry name" value="MFS general substrate transporter"/>
    <property type="match status" value="1"/>
</dbReference>
<accession>A0A7W3YMT0</accession>
<gene>
    <name evidence="2" type="ORF">H5S09_01265</name>
</gene>
<proteinExistence type="predicted"/>
<dbReference type="EMBL" id="JACIVA010000016">
    <property type="protein sequence ID" value="MBB1096602.1"/>
    <property type="molecule type" value="Genomic_DNA"/>
</dbReference>
<keyword evidence="1" id="KW-0472">Membrane</keyword>
<keyword evidence="1" id="KW-1133">Transmembrane helix</keyword>
<evidence type="ECO:0000256" key="1">
    <source>
        <dbReference type="SAM" id="Phobius"/>
    </source>
</evidence>
<name>A0A7W3YMT0_9LACO</name>
<keyword evidence="3" id="KW-1185">Reference proteome</keyword>
<comment type="caution">
    <text evidence="2">The sequence shown here is derived from an EMBL/GenBank/DDBJ whole genome shotgun (WGS) entry which is preliminary data.</text>
</comment>
<dbReference type="Proteomes" id="UP000517106">
    <property type="component" value="Unassembled WGS sequence"/>
</dbReference>
<organism evidence="2 3">
    <name type="scientific">Limosilactobacillus rudii</name>
    <dbReference type="NCBI Taxonomy" id="2759755"/>
    <lineage>
        <taxon>Bacteria</taxon>
        <taxon>Bacillati</taxon>
        <taxon>Bacillota</taxon>
        <taxon>Bacilli</taxon>
        <taxon>Lactobacillales</taxon>
        <taxon>Lactobacillaceae</taxon>
        <taxon>Limosilactobacillus</taxon>
    </lineage>
</organism>
<evidence type="ECO:0000313" key="3">
    <source>
        <dbReference type="Proteomes" id="UP000517106"/>
    </source>
</evidence>
<sequence length="91" mass="9705">MGNTMTDTLSVIDKQSQPQGNAILDTVQQFAGAVGTSITSAIVTFSQQASHSKADLPTTIGTRNAYWVLVAAAVLLVLIMVRYASKKKHNL</sequence>
<protein>
    <submittedName>
        <fullName evidence="2">Permease</fullName>
    </submittedName>
</protein>